<dbReference type="Pfam" id="PF20789">
    <property type="entry name" value="4HBT_3C"/>
    <property type="match status" value="1"/>
</dbReference>
<reference evidence="3 4" key="1">
    <citation type="submission" date="2012-09" db="EMBL/GenBank/DDBJ databases">
        <title>Genome Sequence of alkane-degrading Bacterium Alcanivorax sp. 19-m-6.</title>
        <authorList>
            <person name="Lai Q."/>
            <person name="Shao Z."/>
        </authorList>
    </citation>
    <scope>NUCLEOTIDE SEQUENCE [LARGE SCALE GENOMIC DNA]</scope>
    <source>
        <strain evidence="3 4">19-m-6</strain>
    </source>
</reference>
<dbReference type="eggNOG" id="COG1946">
    <property type="taxonomic scope" value="Bacteria"/>
</dbReference>
<dbReference type="Proteomes" id="UP000029444">
    <property type="component" value="Unassembled WGS sequence"/>
</dbReference>
<organism evidence="3 4">
    <name type="scientific">Alcanivorax nanhaiticus</name>
    <dbReference type="NCBI Taxonomy" id="1177154"/>
    <lineage>
        <taxon>Bacteria</taxon>
        <taxon>Pseudomonadati</taxon>
        <taxon>Pseudomonadota</taxon>
        <taxon>Gammaproteobacteria</taxon>
        <taxon>Oceanospirillales</taxon>
        <taxon>Alcanivoracaceae</taxon>
        <taxon>Alcanivorax</taxon>
    </lineage>
</organism>
<evidence type="ECO:0000259" key="2">
    <source>
        <dbReference type="Pfam" id="PF20789"/>
    </source>
</evidence>
<keyword evidence="4" id="KW-1185">Reference proteome</keyword>
<dbReference type="InterPro" id="IPR029069">
    <property type="entry name" value="HotDog_dom_sf"/>
</dbReference>
<feature type="domain" description="Acyl-CoA thioesterase-like C-terminal" evidence="2">
    <location>
        <begin position="125"/>
        <end position="259"/>
    </location>
</feature>
<dbReference type="Pfam" id="PF13622">
    <property type="entry name" value="4HBT_3"/>
    <property type="match status" value="1"/>
</dbReference>
<dbReference type="SUPFAM" id="SSF54637">
    <property type="entry name" value="Thioesterase/thiol ester dehydrase-isomerase"/>
    <property type="match status" value="2"/>
</dbReference>
<accession>A0A095USX7</accession>
<dbReference type="PATRIC" id="fig|1177154.3.peg.841"/>
<protein>
    <submittedName>
        <fullName evidence="3">TesB-like acyl-CoA thioesterase</fullName>
    </submittedName>
</protein>
<evidence type="ECO:0000313" key="3">
    <source>
        <dbReference type="EMBL" id="KGD65610.1"/>
    </source>
</evidence>
<evidence type="ECO:0000313" key="4">
    <source>
        <dbReference type="Proteomes" id="UP000029444"/>
    </source>
</evidence>
<name>A0A095USX7_9GAMM</name>
<dbReference type="AlphaFoldDB" id="A0A095USX7"/>
<comment type="caution">
    <text evidence="3">The sequence shown here is derived from an EMBL/GenBank/DDBJ whole genome shotgun (WGS) entry which is preliminary data.</text>
</comment>
<feature type="domain" description="Acyl-CoA thioesterase-like N-terminal HotDog" evidence="1">
    <location>
        <begin position="18"/>
        <end position="102"/>
    </location>
</feature>
<dbReference type="Gene3D" id="2.40.160.210">
    <property type="entry name" value="Acyl-CoA thioesterase, double hotdog domain"/>
    <property type="match status" value="1"/>
</dbReference>
<dbReference type="STRING" id="1177154.Y5S_00834"/>
<dbReference type="EMBL" id="ARXV01000003">
    <property type="protein sequence ID" value="KGD65610.1"/>
    <property type="molecule type" value="Genomic_DNA"/>
</dbReference>
<dbReference type="InterPro" id="IPR042171">
    <property type="entry name" value="Acyl-CoA_hotdog"/>
</dbReference>
<dbReference type="InterPro" id="IPR049450">
    <property type="entry name" value="ACOT8-like_C"/>
</dbReference>
<sequence length="261" mass="27607">MTFDEVLASVDGKGNGVLPEGWGQGRALFGGLVGAVLYDHLEKSVAAGRVLRSFSLSFVAPAAPGPVALSSEVFREGKSVMQAMVTARQEGQVVAAMLASFGSARESTVYVAAPVVPPMKAAAQSQAMPVVKGLTPDFLAHFDMRYASGMPPFCGSEEANFSGYMGFRVPPANMGTAALIALVDTWPPSVLSMLKAPAPASSLTWTMELLDDPATRSPETLWQYQVRTEQCQDGYGQSSATIWDAEGKAVALSRQTFTVFA</sequence>
<dbReference type="InterPro" id="IPR049449">
    <property type="entry name" value="TesB_ACOT8-like_N"/>
</dbReference>
<dbReference type="OrthoDB" id="7059210at2"/>
<dbReference type="RefSeq" id="WP_035230777.1">
    <property type="nucleotide sequence ID" value="NZ_ARXV01000003.1"/>
</dbReference>
<evidence type="ECO:0000259" key="1">
    <source>
        <dbReference type="Pfam" id="PF13622"/>
    </source>
</evidence>
<proteinExistence type="predicted"/>
<gene>
    <name evidence="3" type="ORF">Y5S_00834</name>
</gene>